<reference evidence="1 2" key="1">
    <citation type="journal article" date="2020" name="G3 (Bethesda)">
        <title>Whole Genome Sequencing and Comparative Genomics of Two Nematicidal Bacillus Strains Reveals a Wide Range of Possible Virulence Factors.</title>
        <authorList>
            <person name="Susic N."/>
            <person name="Janezic S."/>
            <person name="Rupnik M."/>
            <person name="Geric Stare B."/>
        </authorList>
    </citation>
    <scope>NUCLEOTIDE SEQUENCE [LARGE SCALE GENOMIC DNA]</scope>
    <source>
        <strain evidence="1 2">I-1582</strain>
    </source>
</reference>
<dbReference type="RefSeq" id="WP_159346871.1">
    <property type="nucleotide sequence ID" value="NZ_JBALOT010000077.1"/>
</dbReference>
<accession>A0A800N8F1</accession>
<gene>
    <name evidence="1" type="ORF">KIS1582_4520</name>
</gene>
<evidence type="ECO:0000313" key="1">
    <source>
        <dbReference type="EMBL" id="KAF0821722.1"/>
    </source>
</evidence>
<evidence type="ECO:0000313" key="2">
    <source>
        <dbReference type="Proteomes" id="UP000465778"/>
    </source>
</evidence>
<comment type="caution">
    <text evidence="1">The sequence shown here is derived from an EMBL/GenBank/DDBJ whole genome shotgun (WGS) entry which is preliminary data.</text>
</comment>
<name>A0A800N8F1_CYTFI</name>
<proteinExistence type="predicted"/>
<protein>
    <submittedName>
        <fullName evidence="1">Uncharacterized protein</fullName>
    </submittedName>
</protein>
<organism evidence="1 2">
    <name type="scientific">Cytobacillus firmus</name>
    <name type="common">Bacillus firmus</name>
    <dbReference type="NCBI Taxonomy" id="1399"/>
    <lineage>
        <taxon>Bacteria</taxon>
        <taxon>Bacillati</taxon>
        <taxon>Bacillota</taxon>
        <taxon>Bacilli</taxon>
        <taxon>Bacillales</taxon>
        <taxon>Bacillaceae</taxon>
        <taxon>Cytobacillus</taxon>
    </lineage>
</organism>
<dbReference type="Proteomes" id="UP000465778">
    <property type="component" value="Unassembled WGS sequence"/>
</dbReference>
<dbReference type="EMBL" id="VDEM01000086">
    <property type="protein sequence ID" value="KAF0821722.1"/>
    <property type="molecule type" value="Genomic_DNA"/>
</dbReference>
<sequence length="54" mass="6041">MKINSWSFKQRILLDTNRQSCFGIPEFGHAGEIGGFFISRNNPVTALKSSVRAL</sequence>
<dbReference type="AlphaFoldDB" id="A0A800N8F1"/>